<sequence>MPYNSDRPEPSLKELADALEKTRREIDETLAQYSQEEADFKKMQDLLRKEKEKKKQTHKEKDDQTTQLKQKVKATYEQMRQTNKEKARKESVLKEKQDKRRKMSETVDKCNTDVGTMKKSRDGFSSEREHVQQDRDLQVKHLSEENAALQEEFAQLEAEYKEKKEQLKELEDDRKQLPGGEEDERWKEEDRKMRRDFDLRRRELQSQLIMEDRRAQQIENHIHVLHTQVYTQQQSGLQLYGQANSSGVDFDQNMSTQVKRRSRASNNSAHGVSMPSPPGQFASAEPIFPSSLGLSHAGFAPGPFMDMSAEPFGIDQSTFSDAEIKALTGGAPLSPTATALLPSGILMDMDMDDDDPPSPISDSRKSPAHTAHELLTGAVLTYSPTD</sequence>
<feature type="compositionally biased region" description="Basic and acidic residues" evidence="1">
    <location>
        <begin position="167"/>
        <end position="176"/>
    </location>
</feature>
<feature type="compositionally biased region" description="Basic and acidic residues" evidence="1">
    <location>
        <begin position="119"/>
        <end position="134"/>
    </location>
</feature>
<evidence type="ECO:0000313" key="2">
    <source>
        <dbReference type="EMBL" id="CRK22975.1"/>
    </source>
</evidence>
<dbReference type="EMBL" id="CVQI01014002">
    <property type="protein sequence ID" value="CRK22975.1"/>
    <property type="molecule type" value="Genomic_DNA"/>
</dbReference>
<proteinExistence type="predicted"/>
<feature type="region of interest" description="Disordered" evidence="1">
    <location>
        <begin position="167"/>
        <end position="190"/>
    </location>
</feature>
<feature type="region of interest" description="Disordered" evidence="1">
    <location>
        <begin position="259"/>
        <end position="285"/>
    </location>
</feature>
<feature type="compositionally biased region" description="Basic and acidic residues" evidence="1">
    <location>
        <begin position="38"/>
        <end position="50"/>
    </location>
</feature>
<dbReference type="Proteomes" id="UP000045706">
    <property type="component" value="Unassembled WGS sequence"/>
</dbReference>
<evidence type="ECO:0000313" key="3">
    <source>
        <dbReference type="Proteomes" id="UP000045706"/>
    </source>
</evidence>
<organism evidence="2 3">
    <name type="scientific">Verticillium longisporum</name>
    <name type="common">Verticillium dahliae var. longisporum</name>
    <dbReference type="NCBI Taxonomy" id="100787"/>
    <lineage>
        <taxon>Eukaryota</taxon>
        <taxon>Fungi</taxon>
        <taxon>Dikarya</taxon>
        <taxon>Ascomycota</taxon>
        <taxon>Pezizomycotina</taxon>
        <taxon>Sordariomycetes</taxon>
        <taxon>Hypocreomycetidae</taxon>
        <taxon>Glomerellales</taxon>
        <taxon>Plectosphaerellaceae</taxon>
        <taxon>Verticillium</taxon>
    </lineage>
</organism>
<evidence type="ECO:0000256" key="1">
    <source>
        <dbReference type="SAM" id="MobiDB-lite"/>
    </source>
</evidence>
<gene>
    <name evidence="2" type="ORF">BN1723_012852</name>
</gene>
<reference evidence="3" key="1">
    <citation type="submission" date="2015-05" db="EMBL/GenBank/DDBJ databases">
        <authorList>
            <person name="Fogelqvist Johan"/>
        </authorList>
    </citation>
    <scope>NUCLEOTIDE SEQUENCE [LARGE SCALE GENOMIC DNA]</scope>
</reference>
<accession>A0A0G4LMQ4</accession>
<feature type="region of interest" description="Disordered" evidence="1">
    <location>
        <begin position="33"/>
        <end position="134"/>
    </location>
</feature>
<feature type="compositionally biased region" description="Basic and acidic residues" evidence="1">
    <location>
        <begin position="82"/>
        <end position="111"/>
    </location>
</feature>
<feature type="region of interest" description="Disordered" evidence="1">
    <location>
        <begin position="347"/>
        <end position="386"/>
    </location>
</feature>
<dbReference type="AlphaFoldDB" id="A0A0G4LMQ4"/>
<protein>
    <submittedName>
        <fullName evidence="2">Uncharacterized protein</fullName>
    </submittedName>
</protein>
<name>A0A0G4LMQ4_VERLO</name>